<organism evidence="4 5">
    <name type="scientific">Aeromonas jandaei</name>
    <dbReference type="NCBI Taxonomy" id="650"/>
    <lineage>
        <taxon>Bacteria</taxon>
        <taxon>Pseudomonadati</taxon>
        <taxon>Pseudomonadota</taxon>
        <taxon>Gammaproteobacteria</taxon>
        <taxon>Aeromonadales</taxon>
        <taxon>Aeromonadaceae</taxon>
        <taxon>Aeromonas</taxon>
    </lineage>
</organism>
<dbReference type="Pfam" id="PF00294">
    <property type="entry name" value="PfkB"/>
    <property type="match status" value="1"/>
</dbReference>
<dbReference type="RefSeq" id="WP_042031531.1">
    <property type="nucleotide sequence ID" value="NZ_CAWMFX010000027.1"/>
</dbReference>
<reference evidence="4 5" key="1">
    <citation type="submission" date="2020-12" db="EMBL/GenBank/DDBJ databases">
        <title>FDA dAtabase for Regulatory Grade micrObial Sequences (FDA-ARGOS): Supporting development and validation of Infectious Disease Dx tests.</title>
        <authorList>
            <person name="Sproer C."/>
            <person name="Gronow S."/>
            <person name="Severitt S."/>
            <person name="Schroder I."/>
            <person name="Tallon L."/>
            <person name="Sadzewicz L."/>
            <person name="Zhao X."/>
            <person name="Boylan J."/>
            <person name="Ott S."/>
            <person name="Bowen H."/>
            <person name="Vavikolanu K."/>
            <person name="Mehta A."/>
            <person name="Aluvathingal J."/>
            <person name="Nadendla S."/>
            <person name="Lowell S."/>
            <person name="Myers T."/>
            <person name="Yan Y."/>
            <person name="Sichtig H."/>
        </authorList>
    </citation>
    <scope>NUCLEOTIDE SEQUENCE [LARGE SCALE GENOMIC DNA]</scope>
    <source>
        <strain evidence="4 5">FDAARGOS_986</strain>
    </source>
</reference>
<proteinExistence type="predicted"/>
<dbReference type="Proteomes" id="UP000595481">
    <property type="component" value="Chromosome"/>
</dbReference>
<evidence type="ECO:0000256" key="1">
    <source>
        <dbReference type="ARBA" id="ARBA00022679"/>
    </source>
</evidence>
<evidence type="ECO:0000313" key="4">
    <source>
        <dbReference type="EMBL" id="QQB19221.1"/>
    </source>
</evidence>
<protein>
    <submittedName>
        <fullName evidence="4">Sugar kinase</fullName>
    </submittedName>
</protein>
<dbReference type="GeneID" id="69553027"/>
<gene>
    <name evidence="4" type="ORF">I6H43_17090</name>
</gene>
<dbReference type="GO" id="GO:0016301">
    <property type="term" value="F:kinase activity"/>
    <property type="evidence" value="ECO:0007669"/>
    <property type="project" value="UniProtKB-KW"/>
</dbReference>
<keyword evidence="2 4" id="KW-0418">Kinase</keyword>
<feature type="domain" description="Carbohydrate kinase PfkB" evidence="3">
    <location>
        <begin position="16"/>
        <end position="296"/>
    </location>
</feature>
<dbReference type="InterPro" id="IPR029056">
    <property type="entry name" value="Ribokinase-like"/>
</dbReference>
<dbReference type="InterPro" id="IPR011611">
    <property type="entry name" value="PfkB_dom"/>
</dbReference>
<dbReference type="PANTHER" id="PTHR10584">
    <property type="entry name" value="SUGAR KINASE"/>
    <property type="match status" value="1"/>
</dbReference>
<keyword evidence="1" id="KW-0808">Transferase</keyword>
<keyword evidence="5" id="KW-1185">Reference proteome</keyword>
<dbReference type="PROSITE" id="PS00583">
    <property type="entry name" value="PFKB_KINASES_1"/>
    <property type="match status" value="1"/>
</dbReference>
<dbReference type="PANTHER" id="PTHR10584:SF166">
    <property type="entry name" value="RIBOKINASE"/>
    <property type="match status" value="1"/>
</dbReference>
<dbReference type="SUPFAM" id="SSF53613">
    <property type="entry name" value="Ribokinase-like"/>
    <property type="match status" value="1"/>
</dbReference>
<evidence type="ECO:0000313" key="5">
    <source>
        <dbReference type="Proteomes" id="UP000595481"/>
    </source>
</evidence>
<sequence>MTPPVPTMPVMVIGAAFGDVMLEMNRLPVSGGDEVARESGRQIGGCAFNVARALARLGAPVINGITVGQGSWGTAVEAAMAAESLPVQLRDPAHDNGWCLALVEPDGERTFITVEGCEQYWDTAALSRLLPAGTGWVYASGYELTGTQGAPLLEWLLQLPERITPFIDPGPRIGDLSADEIAALLARGALFSLNREEAAVLLGAPASAATVASFCQQHRAALIVREDKEGALVGTPDGQCQRVHPVAVTLCDTVGAGDAHGGGTLMGLASGLPLAEAVRLGNLVAAIVVSRPGADGAPTRAELVNYDLPVITAA</sequence>
<accession>A0A7T4DP31</accession>
<dbReference type="InterPro" id="IPR002173">
    <property type="entry name" value="Carboh/pur_kinase_PfkB_CS"/>
</dbReference>
<name>A0A7T4DP31_AERJA</name>
<evidence type="ECO:0000256" key="2">
    <source>
        <dbReference type="ARBA" id="ARBA00022777"/>
    </source>
</evidence>
<dbReference type="EMBL" id="CP066092">
    <property type="protein sequence ID" value="QQB19221.1"/>
    <property type="molecule type" value="Genomic_DNA"/>
</dbReference>
<evidence type="ECO:0000259" key="3">
    <source>
        <dbReference type="Pfam" id="PF00294"/>
    </source>
</evidence>
<dbReference type="Gene3D" id="3.40.1190.20">
    <property type="match status" value="1"/>
</dbReference>